<evidence type="ECO:0000256" key="3">
    <source>
        <dbReference type="PROSITE-ProRule" id="PRU00252"/>
    </source>
</evidence>
<dbReference type="InterPro" id="IPR011344">
    <property type="entry name" value="ssDNA-bd"/>
</dbReference>
<dbReference type="RefSeq" id="WP_116009611.1">
    <property type="nucleotide sequence ID" value="NZ_QUOU01000001.1"/>
</dbReference>
<gene>
    <name evidence="4" type="ORF">DXX93_19755</name>
</gene>
<dbReference type="PANTHER" id="PTHR10302">
    <property type="entry name" value="SINGLE-STRANDED DNA-BINDING PROTEIN"/>
    <property type="match status" value="1"/>
</dbReference>
<organism evidence="4 5">
    <name type="scientific">Thalassotalea euphylliae</name>
    <dbReference type="NCBI Taxonomy" id="1655234"/>
    <lineage>
        <taxon>Bacteria</taxon>
        <taxon>Pseudomonadati</taxon>
        <taxon>Pseudomonadota</taxon>
        <taxon>Gammaproteobacteria</taxon>
        <taxon>Alteromonadales</taxon>
        <taxon>Colwelliaceae</taxon>
        <taxon>Thalassotalea</taxon>
    </lineage>
</organism>
<dbReference type="GO" id="GO:0003697">
    <property type="term" value="F:single-stranded DNA binding"/>
    <property type="evidence" value="ECO:0007669"/>
    <property type="project" value="InterPro"/>
</dbReference>
<evidence type="ECO:0000313" key="5">
    <source>
        <dbReference type="Proteomes" id="UP000256478"/>
    </source>
</evidence>
<dbReference type="Pfam" id="PF00436">
    <property type="entry name" value="SSB"/>
    <property type="match status" value="2"/>
</dbReference>
<evidence type="ECO:0000256" key="1">
    <source>
        <dbReference type="ARBA" id="ARBA00023125"/>
    </source>
</evidence>
<evidence type="ECO:0000313" key="4">
    <source>
        <dbReference type="EMBL" id="REL28579.1"/>
    </source>
</evidence>
<proteinExistence type="predicted"/>
<dbReference type="CDD" id="cd04496">
    <property type="entry name" value="SSB_OBF"/>
    <property type="match status" value="1"/>
</dbReference>
<dbReference type="Gene3D" id="2.40.50.140">
    <property type="entry name" value="Nucleic acid-binding proteins"/>
    <property type="match status" value="2"/>
</dbReference>
<dbReference type="GO" id="GO:0009295">
    <property type="term" value="C:nucleoid"/>
    <property type="evidence" value="ECO:0007669"/>
    <property type="project" value="TreeGrafter"/>
</dbReference>
<dbReference type="EMBL" id="QUOU01000001">
    <property type="protein sequence ID" value="REL28579.1"/>
    <property type="molecule type" value="Genomic_DNA"/>
</dbReference>
<reference evidence="4 5" key="1">
    <citation type="submission" date="2018-08" db="EMBL/GenBank/DDBJ databases">
        <title>Thalassotalea euphylliae genome.</title>
        <authorList>
            <person name="Summers S."/>
            <person name="Rice S.A."/>
            <person name="Freckelton M.L."/>
            <person name="Nedved B.T."/>
            <person name="Hadfield M.G."/>
        </authorList>
    </citation>
    <scope>NUCLEOTIDE SEQUENCE [LARGE SCALE GENOMIC DNA]</scope>
    <source>
        <strain evidence="4 5">H1</strain>
    </source>
</reference>
<protein>
    <recommendedName>
        <fullName evidence="2">Plasmid-derived single-stranded DNA-binding protein</fullName>
    </recommendedName>
</protein>
<dbReference type="OrthoDB" id="6224325at2"/>
<name>A0A3E0TVS9_9GAMM</name>
<dbReference type="PROSITE" id="PS50935">
    <property type="entry name" value="SSB"/>
    <property type="match status" value="2"/>
</dbReference>
<dbReference type="SUPFAM" id="SSF50249">
    <property type="entry name" value="Nucleic acid-binding proteins"/>
    <property type="match status" value="2"/>
</dbReference>
<dbReference type="PANTHER" id="PTHR10302:SF27">
    <property type="entry name" value="SINGLE-STRANDED DNA-BINDING PROTEIN"/>
    <property type="match status" value="1"/>
</dbReference>
<evidence type="ECO:0000256" key="2">
    <source>
        <dbReference type="ARBA" id="ARBA00029558"/>
    </source>
</evidence>
<comment type="caution">
    <text evidence="4">The sequence shown here is derived from an EMBL/GenBank/DDBJ whole genome shotgun (WGS) entry which is preliminary data.</text>
</comment>
<dbReference type="Proteomes" id="UP000256478">
    <property type="component" value="Unassembled WGS sequence"/>
</dbReference>
<dbReference type="AlphaFoldDB" id="A0A3E0TVS9"/>
<sequence>MSTSRHQLCQVTLLGNLVAKPEIRYQANPVLAVTELTLATTYRWQDKQKQTKEWTSYHQIKVVGSAVETAIAHANKGDLLLVSGYLATNTINQAAIVHATNVEHFAKGFTPNINQVMCSAELVSDVELVTSERGQALAHIDVHIAYQAFSEQKQQLVDHQITRPVQVWGQTATKLGQQAKRGDSLVIEGRLTYANDTQKTQQITATHIHVLKK</sequence>
<accession>A0A3E0TVS9</accession>
<dbReference type="InterPro" id="IPR000424">
    <property type="entry name" value="Primosome_PriB/ssb"/>
</dbReference>
<dbReference type="InterPro" id="IPR012340">
    <property type="entry name" value="NA-bd_OB-fold"/>
</dbReference>
<dbReference type="GO" id="GO:0006260">
    <property type="term" value="P:DNA replication"/>
    <property type="evidence" value="ECO:0007669"/>
    <property type="project" value="InterPro"/>
</dbReference>
<keyword evidence="1 3" id="KW-0238">DNA-binding</keyword>